<feature type="signal peptide" evidence="1">
    <location>
        <begin position="1"/>
        <end position="19"/>
    </location>
</feature>
<name>A0A815HZ28_ADIRI</name>
<dbReference type="Proteomes" id="UP000663828">
    <property type="component" value="Unassembled WGS sequence"/>
</dbReference>
<reference evidence="2" key="1">
    <citation type="submission" date="2021-02" db="EMBL/GenBank/DDBJ databases">
        <authorList>
            <person name="Nowell W R."/>
        </authorList>
    </citation>
    <scope>NUCLEOTIDE SEQUENCE</scope>
</reference>
<dbReference type="Proteomes" id="UP000663852">
    <property type="component" value="Unassembled WGS sequence"/>
</dbReference>
<keyword evidence="4" id="KW-1185">Reference proteome</keyword>
<comment type="caution">
    <text evidence="2">The sequence shown here is derived from an EMBL/GenBank/DDBJ whole genome shotgun (WGS) entry which is preliminary data.</text>
</comment>
<accession>A0A815HZ28</accession>
<gene>
    <name evidence="2" type="ORF">EDS130_LOCUS33664</name>
    <name evidence="3" type="ORF">XAT740_LOCUS32611</name>
</gene>
<proteinExistence type="predicted"/>
<dbReference type="EMBL" id="CAJNOJ010000271">
    <property type="protein sequence ID" value="CAF1358203.1"/>
    <property type="molecule type" value="Genomic_DNA"/>
</dbReference>
<organism evidence="2 5">
    <name type="scientific">Adineta ricciae</name>
    <name type="common">Rotifer</name>
    <dbReference type="NCBI Taxonomy" id="249248"/>
    <lineage>
        <taxon>Eukaryota</taxon>
        <taxon>Metazoa</taxon>
        <taxon>Spiralia</taxon>
        <taxon>Gnathifera</taxon>
        <taxon>Rotifera</taxon>
        <taxon>Eurotatoria</taxon>
        <taxon>Bdelloidea</taxon>
        <taxon>Adinetida</taxon>
        <taxon>Adinetidae</taxon>
        <taxon>Adineta</taxon>
    </lineage>
</organism>
<keyword evidence="1" id="KW-0732">Signal</keyword>
<dbReference type="OrthoDB" id="9979737at2759"/>
<evidence type="ECO:0000313" key="3">
    <source>
        <dbReference type="EMBL" id="CAF1372356.1"/>
    </source>
</evidence>
<evidence type="ECO:0000313" key="2">
    <source>
        <dbReference type="EMBL" id="CAF1358203.1"/>
    </source>
</evidence>
<evidence type="ECO:0000256" key="1">
    <source>
        <dbReference type="SAM" id="SignalP"/>
    </source>
</evidence>
<dbReference type="AlphaFoldDB" id="A0A815HZ28"/>
<evidence type="ECO:0000313" key="5">
    <source>
        <dbReference type="Proteomes" id="UP000663852"/>
    </source>
</evidence>
<evidence type="ECO:0000313" key="4">
    <source>
        <dbReference type="Proteomes" id="UP000663828"/>
    </source>
</evidence>
<feature type="chain" id="PRO_5035605991" evidence="1">
    <location>
        <begin position="20"/>
        <end position="172"/>
    </location>
</feature>
<protein>
    <submittedName>
        <fullName evidence="2">Uncharacterized protein</fullName>
    </submittedName>
</protein>
<dbReference type="EMBL" id="CAJNOR010003056">
    <property type="protein sequence ID" value="CAF1372356.1"/>
    <property type="molecule type" value="Genomic_DNA"/>
</dbReference>
<sequence length="172" mass="19414">MRKLTIVLLLFSLCGILVCDDGDCALFTNKIYQVKTRFYTYAPFYFLMLFLPDGIVYEISNIANGLNADTLGQNLQFAPHVGFYECLNSTTVHLTDFGYIFKSNEVEVLTSNGHFAFHDYFFNFESGTNQNCIGTLRYKFYETGTNPFDITNLPVFTSAPGQVTCSLVSTDD</sequence>